<evidence type="ECO:0000313" key="1">
    <source>
        <dbReference type="EMBL" id="PPB80169.1"/>
    </source>
</evidence>
<reference evidence="1 2" key="1">
    <citation type="submission" date="2018-01" db="EMBL/GenBank/DDBJ databases">
        <title>Genomic Encyclopedia of Archaeal and Bacterial Type Strains, Phase II (KMG-II): from individual species to whole genera.</title>
        <authorList>
            <person name="Goeker M."/>
        </authorList>
    </citation>
    <scope>NUCLEOTIDE SEQUENCE [LARGE SCALE GENOMIC DNA]</scope>
    <source>
        <strain evidence="1 2">DSM 12048</strain>
    </source>
</reference>
<protein>
    <submittedName>
        <fullName evidence="1">Uncharacterized protein</fullName>
    </submittedName>
</protein>
<organism evidence="1 2">
    <name type="scientific">Albidovulum inexpectatum</name>
    <dbReference type="NCBI Taxonomy" id="196587"/>
    <lineage>
        <taxon>Bacteria</taxon>
        <taxon>Pseudomonadati</taxon>
        <taxon>Pseudomonadota</taxon>
        <taxon>Alphaproteobacteria</taxon>
        <taxon>Rhodobacterales</taxon>
        <taxon>Paracoccaceae</taxon>
        <taxon>Albidovulum</taxon>
    </lineage>
</organism>
<gene>
    <name evidence="1" type="ORF">LV82_02041</name>
</gene>
<sequence length="93" mass="10583">MTISADLIDRLSTEAGRRLTARARRGRIKALAQISRICVTYTRDGQTRAEEMFDTTPTLGDLYERIGPDAYIVSITMRRRSLRERLRLALLAA</sequence>
<dbReference type="OrthoDB" id="7875812at2"/>
<keyword evidence="2" id="KW-1185">Reference proteome</keyword>
<accession>A0A2S5JFG6</accession>
<dbReference type="RefSeq" id="WP_104071362.1">
    <property type="nucleotide sequence ID" value="NZ_PRDS01000006.1"/>
</dbReference>
<proteinExistence type="predicted"/>
<dbReference type="EMBL" id="PRDS01000006">
    <property type="protein sequence ID" value="PPB80169.1"/>
    <property type="molecule type" value="Genomic_DNA"/>
</dbReference>
<name>A0A2S5JFG6_9RHOB</name>
<comment type="caution">
    <text evidence="1">The sequence shown here is derived from an EMBL/GenBank/DDBJ whole genome shotgun (WGS) entry which is preliminary data.</text>
</comment>
<evidence type="ECO:0000313" key="2">
    <source>
        <dbReference type="Proteomes" id="UP000239736"/>
    </source>
</evidence>
<dbReference type="AlphaFoldDB" id="A0A2S5JFG6"/>
<dbReference type="Proteomes" id="UP000239736">
    <property type="component" value="Unassembled WGS sequence"/>
</dbReference>